<reference evidence="1" key="2">
    <citation type="submission" date="2022-01" db="EMBL/GenBank/DDBJ databases">
        <authorList>
            <person name="Yamashiro T."/>
            <person name="Shiraishi A."/>
            <person name="Satake H."/>
            <person name="Nakayama K."/>
        </authorList>
    </citation>
    <scope>NUCLEOTIDE SEQUENCE</scope>
</reference>
<comment type="caution">
    <text evidence="1">The sequence shown here is derived from an EMBL/GenBank/DDBJ whole genome shotgun (WGS) entry which is preliminary data.</text>
</comment>
<sequence length="87" mass="9423">MMMMPGNRWWGWHSGGGGDVDGGSMMFDGVSAVVDESGDVGGLLNWPRQVEGSDDGVVEMDMMDVYRLWVGRKRGATRENILGGGSR</sequence>
<organism evidence="1 2">
    <name type="scientific">Tanacetum coccineum</name>
    <dbReference type="NCBI Taxonomy" id="301880"/>
    <lineage>
        <taxon>Eukaryota</taxon>
        <taxon>Viridiplantae</taxon>
        <taxon>Streptophyta</taxon>
        <taxon>Embryophyta</taxon>
        <taxon>Tracheophyta</taxon>
        <taxon>Spermatophyta</taxon>
        <taxon>Magnoliopsida</taxon>
        <taxon>eudicotyledons</taxon>
        <taxon>Gunneridae</taxon>
        <taxon>Pentapetalae</taxon>
        <taxon>asterids</taxon>
        <taxon>campanulids</taxon>
        <taxon>Asterales</taxon>
        <taxon>Asteraceae</taxon>
        <taxon>Asteroideae</taxon>
        <taxon>Anthemideae</taxon>
        <taxon>Anthemidinae</taxon>
        <taxon>Tanacetum</taxon>
    </lineage>
</organism>
<evidence type="ECO:0000313" key="1">
    <source>
        <dbReference type="EMBL" id="GJS99454.1"/>
    </source>
</evidence>
<protein>
    <submittedName>
        <fullName evidence="1">Uncharacterized protein</fullName>
    </submittedName>
</protein>
<dbReference type="EMBL" id="BQNB010012117">
    <property type="protein sequence ID" value="GJS99454.1"/>
    <property type="molecule type" value="Genomic_DNA"/>
</dbReference>
<reference evidence="1" key="1">
    <citation type="journal article" date="2022" name="Int. J. Mol. Sci.">
        <title>Draft Genome of Tanacetum Coccineum: Genomic Comparison of Closely Related Tanacetum-Family Plants.</title>
        <authorList>
            <person name="Yamashiro T."/>
            <person name="Shiraishi A."/>
            <person name="Nakayama K."/>
            <person name="Satake H."/>
        </authorList>
    </citation>
    <scope>NUCLEOTIDE SEQUENCE</scope>
</reference>
<name>A0ABQ5A9Z1_9ASTR</name>
<keyword evidence="2" id="KW-1185">Reference proteome</keyword>
<accession>A0ABQ5A9Z1</accession>
<evidence type="ECO:0000313" key="2">
    <source>
        <dbReference type="Proteomes" id="UP001151760"/>
    </source>
</evidence>
<gene>
    <name evidence="1" type="ORF">Tco_0820624</name>
</gene>
<dbReference type="Proteomes" id="UP001151760">
    <property type="component" value="Unassembled WGS sequence"/>
</dbReference>
<proteinExistence type="predicted"/>